<evidence type="ECO:0000313" key="2">
    <source>
        <dbReference type="Proteomes" id="UP000315540"/>
    </source>
</evidence>
<dbReference type="Proteomes" id="UP000315540">
    <property type="component" value="Unassembled WGS sequence"/>
</dbReference>
<protein>
    <submittedName>
        <fullName evidence="1">Uncharacterized protein</fullName>
    </submittedName>
</protein>
<gene>
    <name evidence="1" type="ORF">FHK87_04030</name>
</gene>
<accession>A0A504JJ48</accession>
<dbReference type="InterPro" id="IPR008999">
    <property type="entry name" value="Actin-crosslinking"/>
</dbReference>
<sequence length="181" mass="20017">MKTLFEIHQLFFVLALSLCFLSCEKETIEDDSQESERSLSEQKSESKSLGIITIKCNNGKYVSDNNGNAITCNSSTVGNNERFELINVGPSEGFVAIKGNNGKYLSLGTGGKSFLRFNKNKIDIYERFYIPFEATDVYIRSPASGNIVSSENGEGPMTCNKNLYLDGLGASEIFEITFVKD</sequence>
<dbReference type="CDD" id="cd23342">
    <property type="entry name" value="beta-trefoil_FSCN_ZgPorA-like"/>
    <property type="match status" value="1"/>
</dbReference>
<reference evidence="1 2" key="1">
    <citation type="submission" date="2019-06" db="EMBL/GenBank/DDBJ databases">
        <authorList>
            <person name="Meng X."/>
        </authorList>
    </citation>
    <scope>NUCLEOTIDE SEQUENCE [LARGE SCALE GENOMIC DNA]</scope>
    <source>
        <strain evidence="1 2">M625</strain>
    </source>
</reference>
<dbReference type="Pfam" id="PF06229">
    <property type="entry name" value="FRG1"/>
    <property type="match status" value="1"/>
</dbReference>
<proteinExistence type="predicted"/>
<organism evidence="1 2">
    <name type="scientific">Aquimarina algicola</name>
    <dbReference type="NCBI Taxonomy" id="2589995"/>
    <lineage>
        <taxon>Bacteria</taxon>
        <taxon>Pseudomonadati</taxon>
        <taxon>Bacteroidota</taxon>
        <taxon>Flavobacteriia</taxon>
        <taxon>Flavobacteriales</taxon>
        <taxon>Flavobacteriaceae</taxon>
        <taxon>Aquimarina</taxon>
    </lineage>
</organism>
<dbReference type="InterPro" id="IPR010414">
    <property type="entry name" value="FRG1"/>
</dbReference>
<dbReference type="OrthoDB" id="9800955at2"/>
<name>A0A504JJ48_9FLAO</name>
<dbReference type="RefSeq" id="WP_140590103.1">
    <property type="nucleotide sequence ID" value="NZ_VFWZ01000002.1"/>
</dbReference>
<comment type="caution">
    <text evidence="1">The sequence shown here is derived from an EMBL/GenBank/DDBJ whole genome shotgun (WGS) entry which is preliminary data.</text>
</comment>
<dbReference type="AlphaFoldDB" id="A0A504JJ48"/>
<dbReference type="EMBL" id="VFWZ01000002">
    <property type="protein sequence ID" value="TPN86779.1"/>
    <property type="molecule type" value="Genomic_DNA"/>
</dbReference>
<evidence type="ECO:0000313" key="1">
    <source>
        <dbReference type="EMBL" id="TPN86779.1"/>
    </source>
</evidence>
<dbReference type="SUPFAM" id="SSF50405">
    <property type="entry name" value="Actin-crosslinking proteins"/>
    <property type="match status" value="1"/>
</dbReference>
<dbReference type="Gene3D" id="2.80.10.50">
    <property type="match status" value="1"/>
</dbReference>
<keyword evidence="2" id="KW-1185">Reference proteome</keyword>